<keyword evidence="1" id="KW-1133">Transmembrane helix</keyword>
<feature type="transmembrane region" description="Helical" evidence="1">
    <location>
        <begin position="12"/>
        <end position="31"/>
    </location>
</feature>
<dbReference type="EMBL" id="CAXKWB010006179">
    <property type="protein sequence ID" value="CAL4081880.1"/>
    <property type="molecule type" value="Genomic_DNA"/>
</dbReference>
<keyword evidence="3" id="KW-1185">Reference proteome</keyword>
<proteinExistence type="predicted"/>
<dbReference type="Proteomes" id="UP001497623">
    <property type="component" value="Unassembled WGS sequence"/>
</dbReference>
<evidence type="ECO:0000256" key="1">
    <source>
        <dbReference type="SAM" id="Phobius"/>
    </source>
</evidence>
<accession>A0AAV2QE33</accession>
<evidence type="ECO:0000313" key="2">
    <source>
        <dbReference type="EMBL" id="CAL4081880.1"/>
    </source>
</evidence>
<keyword evidence="1" id="KW-0472">Membrane</keyword>
<organism evidence="2 3">
    <name type="scientific">Meganyctiphanes norvegica</name>
    <name type="common">Northern krill</name>
    <name type="synonym">Thysanopoda norvegica</name>
    <dbReference type="NCBI Taxonomy" id="48144"/>
    <lineage>
        <taxon>Eukaryota</taxon>
        <taxon>Metazoa</taxon>
        <taxon>Ecdysozoa</taxon>
        <taxon>Arthropoda</taxon>
        <taxon>Crustacea</taxon>
        <taxon>Multicrustacea</taxon>
        <taxon>Malacostraca</taxon>
        <taxon>Eumalacostraca</taxon>
        <taxon>Eucarida</taxon>
        <taxon>Euphausiacea</taxon>
        <taxon>Euphausiidae</taxon>
        <taxon>Meganyctiphanes</taxon>
    </lineage>
</organism>
<protein>
    <submittedName>
        <fullName evidence="2">Uncharacterized protein</fullName>
    </submittedName>
</protein>
<comment type="caution">
    <text evidence="2">The sequence shown here is derived from an EMBL/GenBank/DDBJ whole genome shotgun (WGS) entry which is preliminary data.</text>
</comment>
<dbReference type="AlphaFoldDB" id="A0AAV2QE33"/>
<name>A0AAV2QE33_MEGNR</name>
<gene>
    <name evidence="2" type="ORF">MNOR_LOCUS11652</name>
</gene>
<reference evidence="2 3" key="1">
    <citation type="submission" date="2024-05" db="EMBL/GenBank/DDBJ databases">
        <authorList>
            <person name="Wallberg A."/>
        </authorList>
    </citation>
    <scope>NUCLEOTIDE SEQUENCE [LARGE SCALE GENOMIC DNA]</scope>
</reference>
<feature type="non-terminal residue" evidence="2">
    <location>
        <position position="99"/>
    </location>
</feature>
<keyword evidence="1" id="KW-0812">Transmembrane</keyword>
<evidence type="ECO:0000313" key="3">
    <source>
        <dbReference type="Proteomes" id="UP001497623"/>
    </source>
</evidence>
<sequence>MLLSNMVSHGTWWIWSWMTLALVTLKVRSFTLPFDNNTLTRADGDSSSKFFPLFTVVNIANNMCTVGDQMGTCVTWTECLAAGGTKIGHCSKGLGTCCY</sequence>